<evidence type="ECO:0000313" key="1">
    <source>
        <dbReference type="EMBL" id="GLR29900.1"/>
    </source>
</evidence>
<organism evidence="1 2">
    <name type="scientific">Psychrobacter pacificensis</name>
    <dbReference type="NCBI Taxonomy" id="112002"/>
    <lineage>
        <taxon>Bacteria</taxon>
        <taxon>Pseudomonadati</taxon>
        <taxon>Pseudomonadota</taxon>
        <taxon>Gammaproteobacteria</taxon>
        <taxon>Moraxellales</taxon>
        <taxon>Moraxellaceae</taxon>
        <taxon>Psychrobacter</taxon>
    </lineage>
</organism>
<comment type="caution">
    <text evidence="1">The sequence shown here is derived from an EMBL/GenBank/DDBJ whole genome shotgun (WGS) entry which is preliminary data.</text>
</comment>
<protein>
    <submittedName>
        <fullName evidence="1">Uncharacterized protein</fullName>
    </submittedName>
</protein>
<dbReference type="EMBL" id="BSOK01000059">
    <property type="protein sequence ID" value="GLR29900.1"/>
    <property type="molecule type" value="Genomic_DNA"/>
</dbReference>
<proteinExistence type="predicted"/>
<dbReference type="Proteomes" id="UP001156645">
    <property type="component" value="Unassembled WGS sequence"/>
</dbReference>
<evidence type="ECO:0000313" key="2">
    <source>
        <dbReference type="Proteomes" id="UP001156645"/>
    </source>
</evidence>
<keyword evidence="2" id="KW-1185">Reference proteome</keyword>
<name>A0ABQ5YZ00_9GAMM</name>
<accession>A0ABQ5YZ00</accession>
<reference evidence="2" key="1">
    <citation type="journal article" date="2019" name="Int. J. Syst. Evol. Microbiol.">
        <title>The Global Catalogue of Microorganisms (GCM) 10K type strain sequencing project: providing services to taxonomists for standard genome sequencing and annotation.</title>
        <authorList>
            <consortium name="The Broad Institute Genomics Platform"/>
            <consortium name="The Broad Institute Genome Sequencing Center for Infectious Disease"/>
            <person name="Wu L."/>
            <person name="Ma J."/>
        </authorList>
    </citation>
    <scope>NUCLEOTIDE SEQUENCE [LARGE SCALE GENOMIC DNA]</scope>
    <source>
        <strain evidence="2">NBRC 103191</strain>
    </source>
</reference>
<gene>
    <name evidence="1" type="ORF">GCM10007915_21390</name>
</gene>
<sequence length="55" mass="6398">MSRSASCEYRKLYLIEGRALSVGYSKYNEDVDCWLYKLVAMLKSAVRVDKNMSKK</sequence>